<comment type="caution">
    <text evidence="1">The sequence shown here is derived from an EMBL/GenBank/DDBJ whole genome shotgun (WGS) entry which is preliminary data.</text>
</comment>
<evidence type="ECO:0000313" key="1">
    <source>
        <dbReference type="EMBL" id="MFM9331015.1"/>
    </source>
</evidence>
<gene>
    <name evidence="1" type="ORF">ACI1P1_22235</name>
</gene>
<accession>A0ACC7P407</accession>
<name>A0ACC7P407_9BACL</name>
<keyword evidence="1" id="KW-0067">ATP-binding</keyword>
<proteinExistence type="predicted"/>
<keyword evidence="2" id="KW-1185">Reference proteome</keyword>
<dbReference type="Proteomes" id="UP001631969">
    <property type="component" value="Unassembled WGS sequence"/>
</dbReference>
<organism evidence="1 2">
    <name type="scientific">Paenibacillus mesotrionivorans</name>
    <dbReference type="NCBI Taxonomy" id="3160968"/>
    <lineage>
        <taxon>Bacteria</taxon>
        <taxon>Bacillati</taxon>
        <taxon>Bacillota</taxon>
        <taxon>Bacilli</taxon>
        <taxon>Bacillales</taxon>
        <taxon>Paenibacillaceae</taxon>
        <taxon>Paenibacillus</taxon>
    </lineage>
</organism>
<keyword evidence="1" id="KW-0547">Nucleotide-binding</keyword>
<sequence length="272" mass="29071">MGKSLIELREVSVYLPGKEEAVLHQISGVIREGEWLTVAGRNGSGKSVLGRLLAGLDGRYSGEIGRSAQGASVRLVMQNPEAQLIGETVGEDLRFGMECAGLPPEEMELRQQEALAATGLTGWEACPAGSLSGGQKQLLALAGALAVRPSVLIADEATSMLDPEARHRLLSVLQSLQKRGMTVIHITQLLEEAAYAGRIWALDEGKLVFDGTPEDFFYSRMAIATGECESPCRAAGLLPPLTVAITEQLKLRGLLTDRFPLTPVALERAVLA</sequence>
<reference evidence="1" key="1">
    <citation type="submission" date="2024-12" db="EMBL/GenBank/DDBJ databases">
        <authorList>
            <person name="Wu N."/>
        </authorList>
    </citation>
    <scope>NUCLEOTIDE SEQUENCE</scope>
    <source>
        <strain evidence="1">P15</strain>
    </source>
</reference>
<evidence type="ECO:0000313" key="2">
    <source>
        <dbReference type="Proteomes" id="UP001631969"/>
    </source>
</evidence>
<protein>
    <submittedName>
        <fullName evidence="1">ATP-binding cassette domain-containing protein</fullName>
    </submittedName>
</protein>
<dbReference type="EMBL" id="JBJURJ010000016">
    <property type="protein sequence ID" value="MFM9331015.1"/>
    <property type="molecule type" value="Genomic_DNA"/>
</dbReference>